<reference evidence="10" key="1">
    <citation type="journal article" date="2019" name="Int. J. Syst. Evol. Microbiol.">
        <title>The Global Catalogue of Microorganisms (GCM) 10K type strain sequencing project: providing services to taxonomists for standard genome sequencing and annotation.</title>
        <authorList>
            <consortium name="The Broad Institute Genomics Platform"/>
            <consortium name="The Broad Institute Genome Sequencing Center for Infectious Disease"/>
            <person name="Wu L."/>
            <person name="Ma J."/>
        </authorList>
    </citation>
    <scope>NUCLEOTIDE SEQUENCE [LARGE SCALE GENOMIC DNA]</scope>
    <source>
        <strain evidence="10">CGMCC 4.7466</strain>
    </source>
</reference>
<keyword evidence="10" id="KW-1185">Reference proteome</keyword>
<feature type="transmembrane region" description="Helical" evidence="6">
    <location>
        <begin position="349"/>
        <end position="367"/>
    </location>
</feature>
<dbReference type="Proteomes" id="UP001595818">
    <property type="component" value="Unassembled WGS sequence"/>
</dbReference>
<evidence type="ECO:0000259" key="8">
    <source>
        <dbReference type="Pfam" id="PF12704"/>
    </source>
</evidence>
<dbReference type="InterPro" id="IPR003838">
    <property type="entry name" value="ABC3_permease_C"/>
</dbReference>
<organism evidence="9 10">
    <name type="scientific">Negadavirga shengliensis</name>
    <dbReference type="NCBI Taxonomy" id="1389218"/>
    <lineage>
        <taxon>Bacteria</taxon>
        <taxon>Pseudomonadati</taxon>
        <taxon>Bacteroidota</taxon>
        <taxon>Cytophagia</taxon>
        <taxon>Cytophagales</taxon>
        <taxon>Cyclobacteriaceae</taxon>
        <taxon>Negadavirga</taxon>
    </lineage>
</organism>
<feature type="transmembrane region" description="Helical" evidence="6">
    <location>
        <begin position="294"/>
        <end position="315"/>
    </location>
</feature>
<dbReference type="EMBL" id="JBHSJJ010000017">
    <property type="protein sequence ID" value="MFC4874368.1"/>
    <property type="molecule type" value="Genomic_DNA"/>
</dbReference>
<dbReference type="PANTHER" id="PTHR30572">
    <property type="entry name" value="MEMBRANE COMPONENT OF TRANSPORTER-RELATED"/>
    <property type="match status" value="1"/>
</dbReference>
<keyword evidence="5 6" id="KW-0472">Membrane</keyword>
<dbReference type="PANTHER" id="PTHR30572:SF18">
    <property type="entry name" value="ABC-TYPE MACROLIDE FAMILY EXPORT SYSTEM PERMEASE COMPONENT 2"/>
    <property type="match status" value="1"/>
</dbReference>
<dbReference type="RefSeq" id="WP_377068146.1">
    <property type="nucleotide sequence ID" value="NZ_JBHSJJ010000017.1"/>
</dbReference>
<feature type="transmembrane region" description="Helical" evidence="6">
    <location>
        <begin position="387"/>
        <end position="414"/>
    </location>
</feature>
<feature type="transmembrane region" description="Helical" evidence="6">
    <location>
        <begin position="435"/>
        <end position="457"/>
    </location>
</feature>
<evidence type="ECO:0000256" key="3">
    <source>
        <dbReference type="ARBA" id="ARBA00022692"/>
    </source>
</evidence>
<dbReference type="Pfam" id="PF12704">
    <property type="entry name" value="MacB_PCD"/>
    <property type="match status" value="1"/>
</dbReference>
<evidence type="ECO:0000313" key="9">
    <source>
        <dbReference type="EMBL" id="MFC4874368.1"/>
    </source>
</evidence>
<dbReference type="PROSITE" id="PS51257">
    <property type="entry name" value="PROKAR_LIPOPROTEIN"/>
    <property type="match status" value="1"/>
</dbReference>
<name>A0ABV9T6M1_9BACT</name>
<accession>A0ABV9T6M1</accession>
<keyword evidence="2" id="KW-1003">Cell membrane</keyword>
<comment type="subcellular location">
    <subcellularLocation>
        <location evidence="1">Cell membrane</location>
        <topology evidence="1">Multi-pass membrane protein</topology>
    </subcellularLocation>
</comment>
<evidence type="ECO:0000256" key="4">
    <source>
        <dbReference type="ARBA" id="ARBA00022989"/>
    </source>
</evidence>
<feature type="transmembrane region" description="Helical" evidence="6">
    <location>
        <begin position="21"/>
        <end position="41"/>
    </location>
</feature>
<feature type="domain" description="MacB-like periplasmic core" evidence="8">
    <location>
        <begin position="20"/>
        <end position="244"/>
    </location>
</feature>
<feature type="domain" description="ABC3 transporter permease C-terminal" evidence="7">
    <location>
        <begin position="691"/>
        <end position="805"/>
    </location>
</feature>
<gene>
    <name evidence="9" type="ORF">ACFPFU_21875</name>
</gene>
<sequence>MLTHYLKIASRNLFRSRIFSSINIIGLAVGMGGCLVILQFAHFEMSYDRFHKNADRIYRVRHDRYLDGELQYQKAQAFIPTGQAMMDEFPEVTSYTTLFRISSEYDIVVSHTAKDGESIRFSEKDVYHVKGKFFELFSFQIIEGNRDIEALEPNTVMVSASTARRYFGEESPIGKTLSHSLAENYRIVGVFEDIPENAHMKFDFLFAWQEVTSPDSGGDDANWRWDGFYTYLLLAPEADAALLEGKFPAFIQKYNIGQVNKKASSVFVLQPLTSIHLHSDLLGEAGQNGDAKTVYTLLGVAVFVLIIAWINAINLSTARSLDRTKEIGVRKVIGSGKNEIIKQFLTESLVSNFLALVLACILVQLFYTYYAPYIGMSSSSYLMEAPFFWLAALLMLLMGSFVSGLYPAFVISSFKPVNAIKGNFSNAPTAPVFNIRNGLVVFQFVISIFLIAAALLVSKQLNFMKSGNLGLNLESALVVNTQVTSGDSLVSKNLSIFKEKMKGYAKVKGVTTSYDIPGKEYLTLMPNFRHSKNQEEFVSLHFTRIDPEFIPAFEIPLVAGRNFQEGLDGKFTMIMNVEGIKALGIDDPEEAIGYEVVWGNVNIGKAEIVGVVDFRSTSFKQHNYPVAFTSTVLPHKYVSISFNGNDIDEHIELVRSNWETVFPEVPFDYFFLDDLFNSHYQSERHFGRLLIIFTLLAIMVACSGLYAIAALTMLQKTKEVGVRKILGASLGSLMLLLSKKFFLFIILAGGLSLPIIHMLLREWLKNYPYQTALSWWIYLAPILAIFMISLLTIGHQVIRTSFINPSKLLRYE</sequence>
<feature type="transmembrane region" description="Helical" evidence="6">
    <location>
        <begin position="741"/>
        <end position="760"/>
    </location>
</feature>
<evidence type="ECO:0000256" key="6">
    <source>
        <dbReference type="SAM" id="Phobius"/>
    </source>
</evidence>
<protein>
    <submittedName>
        <fullName evidence="9">ABC transporter permease</fullName>
    </submittedName>
</protein>
<evidence type="ECO:0000313" key="10">
    <source>
        <dbReference type="Proteomes" id="UP001595818"/>
    </source>
</evidence>
<dbReference type="Pfam" id="PF02687">
    <property type="entry name" value="FtsX"/>
    <property type="match status" value="2"/>
</dbReference>
<feature type="transmembrane region" description="Helical" evidence="6">
    <location>
        <begin position="772"/>
        <end position="793"/>
    </location>
</feature>
<keyword evidence="4 6" id="KW-1133">Transmembrane helix</keyword>
<comment type="caution">
    <text evidence="9">The sequence shown here is derived from an EMBL/GenBank/DDBJ whole genome shotgun (WGS) entry which is preliminary data.</text>
</comment>
<evidence type="ECO:0000256" key="1">
    <source>
        <dbReference type="ARBA" id="ARBA00004651"/>
    </source>
</evidence>
<feature type="domain" description="ABC3 transporter permease C-terminal" evidence="7">
    <location>
        <begin position="300"/>
        <end position="413"/>
    </location>
</feature>
<dbReference type="InterPro" id="IPR050250">
    <property type="entry name" value="Macrolide_Exporter_MacB"/>
</dbReference>
<evidence type="ECO:0000259" key="7">
    <source>
        <dbReference type="Pfam" id="PF02687"/>
    </source>
</evidence>
<evidence type="ECO:0000256" key="5">
    <source>
        <dbReference type="ARBA" id="ARBA00023136"/>
    </source>
</evidence>
<feature type="transmembrane region" description="Helical" evidence="6">
    <location>
        <begin position="689"/>
        <end position="714"/>
    </location>
</feature>
<evidence type="ECO:0000256" key="2">
    <source>
        <dbReference type="ARBA" id="ARBA00022475"/>
    </source>
</evidence>
<keyword evidence="3 6" id="KW-0812">Transmembrane</keyword>
<dbReference type="InterPro" id="IPR025857">
    <property type="entry name" value="MacB_PCD"/>
</dbReference>
<proteinExistence type="predicted"/>